<keyword evidence="3" id="KW-1185">Reference proteome</keyword>
<proteinExistence type="predicted"/>
<accession>A0ABS7I3N0</accession>
<comment type="caution">
    <text evidence="2">The sequence shown here is derived from an EMBL/GenBank/DDBJ whole genome shotgun (WGS) entry which is preliminary data.</text>
</comment>
<reference evidence="2 3" key="1">
    <citation type="journal article" date="2021" name="MBio">
        <title>Poor Competitiveness of Bradyrhizobium in Pigeon Pea Root Colonization in Indian Soils.</title>
        <authorList>
            <person name="Chalasani D."/>
            <person name="Basu A."/>
            <person name="Pullabhotla S.V.S.R.N."/>
            <person name="Jorrin B."/>
            <person name="Neal A.L."/>
            <person name="Poole P.S."/>
            <person name="Podile A.R."/>
            <person name="Tkacz A."/>
        </authorList>
    </citation>
    <scope>NUCLEOTIDE SEQUENCE [LARGE SCALE GENOMIC DNA]</scope>
    <source>
        <strain evidence="2 3">HU12</strain>
    </source>
</reference>
<evidence type="ECO:0000256" key="1">
    <source>
        <dbReference type="SAM" id="MobiDB-lite"/>
    </source>
</evidence>
<evidence type="ECO:0000313" key="2">
    <source>
        <dbReference type="EMBL" id="MBW9111880.1"/>
    </source>
</evidence>
<name>A0ABS7I3N0_9MICO</name>
<evidence type="ECO:0000313" key="3">
    <source>
        <dbReference type="Proteomes" id="UP000777440"/>
    </source>
</evidence>
<feature type="compositionally biased region" description="Low complexity" evidence="1">
    <location>
        <begin position="72"/>
        <end position="84"/>
    </location>
</feature>
<feature type="non-terminal residue" evidence="2">
    <location>
        <position position="141"/>
    </location>
</feature>
<feature type="region of interest" description="Disordered" evidence="1">
    <location>
        <begin position="47"/>
        <end position="141"/>
    </location>
</feature>
<dbReference type="EMBL" id="JAEUAX010000019">
    <property type="protein sequence ID" value="MBW9111880.1"/>
    <property type="molecule type" value="Genomic_DNA"/>
</dbReference>
<dbReference type="Proteomes" id="UP000777440">
    <property type="component" value="Unassembled WGS sequence"/>
</dbReference>
<sequence length="141" mass="15177">MTTIAHPRTYATVTGPTATFIATDGHTEPVTATADEDIRHAVIRRASDEARRTGTPVELVTSGDRGQHHLLVDPTGDLTLLPTTEPEIGEDEDLELGPYQDIDDTIMTTRGEEVREQASQPDALRAGSAPAAESTRPTFLT</sequence>
<organism evidence="2 3">
    <name type="scientific">Microbacterium ureisolvens</name>
    <dbReference type="NCBI Taxonomy" id="2781186"/>
    <lineage>
        <taxon>Bacteria</taxon>
        <taxon>Bacillati</taxon>
        <taxon>Actinomycetota</taxon>
        <taxon>Actinomycetes</taxon>
        <taxon>Micrococcales</taxon>
        <taxon>Microbacteriaceae</taxon>
        <taxon>Microbacterium</taxon>
    </lineage>
</organism>
<gene>
    <name evidence="2" type="ORF">JNB61_19095</name>
</gene>
<protein>
    <submittedName>
        <fullName evidence="2">Uncharacterized protein</fullName>
    </submittedName>
</protein>